<evidence type="ECO:0000256" key="6">
    <source>
        <dbReference type="ARBA" id="ARBA00023136"/>
    </source>
</evidence>
<evidence type="ECO:0000256" key="7">
    <source>
        <dbReference type="SAM" id="Phobius"/>
    </source>
</evidence>
<dbReference type="SUPFAM" id="SSF82866">
    <property type="entry name" value="Multidrug efflux transporter AcrB transmembrane domain"/>
    <property type="match status" value="2"/>
</dbReference>
<feature type="transmembrane region" description="Helical" evidence="7">
    <location>
        <begin position="621"/>
        <end position="643"/>
    </location>
</feature>
<dbReference type="RefSeq" id="WP_103936584.1">
    <property type="nucleotide sequence ID" value="NZ_FNVO01000002.1"/>
</dbReference>
<dbReference type="InterPro" id="IPR050545">
    <property type="entry name" value="Mycobact_MmpL"/>
</dbReference>
<organism evidence="9 10">
    <name type="scientific">Thermomonospora echinospora</name>
    <dbReference type="NCBI Taxonomy" id="1992"/>
    <lineage>
        <taxon>Bacteria</taxon>
        <taxon>Bacillati</taxon>
        <taxon>Actinomycetota</taxon>
        <taxon>Actinomycetes</taxon>
        <taxon>Streptosporangiales</taxon>
        <taxon>Thermomonosporaceae</taxon>
        <taxon>Thermomonospora</taxon>
    </lineage>
</organism>
<feature type="transmembrane region" description="Helical" evidence="7">
    <location>
        <begin position="579"/>
        <end position="600"/>
    </location>
</feature>
<evidence type="ECO:0000256" key="5">
    <source>
        <dbReference type="ARBA" id="ARBA00022989"/>
    </source>
</evidence>
<dbReference type="EMBL" id="FNVO01000002">
    <property type="protein sequence ID" value="SEF86481.1"/>
    <property type="molecule type" value="Genomic_DNA"/>
</dbReference>
<evidence type="ECO:0000256" key="3">
    <source>
        <dbReference type="ARBA" id="ARBA00022475"/>
    </source>
</evidence>
<feature type="transmembrane region" description="Helical" evidence="7">
    <location>
        <begin position="368"/>
        <end position="386"/>
    </location>
</feature>
<evidence type="ECO:0000259" key="8">
    <source>
        <dbReference type="PROSITE" id="PS50156"/>
    </source>
</evidence>
<feature type="transmembrane region" description="Helical" evidence="7">
    <location>
        <begin position="308"/>
        <end position="333"/>
    </location>
</feature>
<sequence length="715" mass="74821">MLERWGRLTYRRRWPVLAVALAAMIFAGVWGTGVFGAMTSADGFATPGSQSARAVEVAERALPRGEADVVVVYQDRAGRRVDDPAVRAAVTRAVSALPKERVASSLTFYSTGSPQFVSADRTSTYAVLRLAGRDTAQREDSYQAIKETLTRADGLTVQVGGTVPVTVAINERVSGDIARAELMSAPVLLVLLVVMFGGLVAASLPLLTGMVAILGSFTALHAVALVTDVSIFAVNVTTFLGMGLAIDYGLFLVARFREELRHADTVEDALAATMATAGRTVLVSGVTVAVSMGGLILFPQIFLKSMGYGGVATVLVDMVAALTVLPALLAVLGPRINALSVRRRAKAAAPAGPGGWHRIAQGVMRRPALYAVAATVVLLAVGAPFLRINWGGVDARVLPEGAESRVVTEVLEREFPRGATSPIDVVVDGRTDPAAFARRLRQVPGVTGATITGSAPGASRISLTHDGDPQSDAARELVRQVRDVPAPPGTEVHVGGTTAATVDQLASLGARLPWAALTVGLAIFTLLFLAFGSVVLPVKAIVANLLSLAAAFGAVVWIFQDGHLSGVLGFTATGAIAPAMPILMLLLLFGVSMDYEVFLLSRIREHHARSGDTTAAIAAGLQRTGGIITSAALLMVVVIGALATSGVAFIKLIGVGMAIAIVLDATIVRLVLVPAAMRLLGRAVWWAPGPLARLHRRYGIREREEARQREPAAIG</sequence>
<dbReference type="OrthoDB" id="7051771at2"/>
<keyword evidence="3" id="KW-1003">Cell membrane</keyword>
<keyword evidence="5 7" id="KW-1133">Transmembrane helix</keyword>
<dbReference type="GO" id="GO:0005886">
    <property type="term" value="C:plasma membrane"/>
    <property type="evidence" value="ECO:0007669"/>
    <property type="project" value="UniProtKB-SubCell"/>
</dbReference>
<feature type="transmembrane region" description="Helical" evidence="7">
    <location>
        <begin position="182"/>
        <end position="201"/>
    </location>
</feature>
<dbReference type="AlphaFoldDB" id="A0A1H5VI55"/>
<dbReference type="Proteomes" id="UP000236723">
    <property type="component" value="Unassembled WGS sequence"/>
</dbReference>
<keyword evidence="6 7" id="KW-0472">Membrane</keyword>
<evidence type="ECO:0000256" key="2">
    <source>
        <dbReference type="ARBA" id="ARBA00010157"/>
    </source>
</evidence>
<feature type="transmembrane region" description="Helical" evidence="7">
    <location>
        <begin position="281"/>
        <end position="302"/>
    </location>
</feature>
<protein>
    <submittedName>
        <fullName evidence="9">Putative drug exporter of the RND superfamily</fullName>
    </submittedName>
</protein>
<dbReference type="Pfam" id="PF03176">
    <property type="entry name" value="MMPL"/>
    <property type="match status" value="2"/>
</dbReference>
<feature type="transmembrane region" description="Helical" evidence="7">
    <location>
        <begin position="649"/>
        <end position="672"/>
    </location>
</feature>
<evidence type="ECO:0000313" key="10">
    <source>
        <dbReference type="Proteomes" id="UP000236723"/>
    </source>
</evidence>
<gene>
    <name evidence="9" type="ORF">SAMN04489712_102318</name>
</gene>
<dbReference type="InterPro" id="IPR000731">
    <property type="entry name" value="SSD"/>
</dbReference>
<feature type="transmembrane region" description="Helical" evidence="7">
    <location>
        <begin position="232"/>
        <end position="253"/>
    </location>
</feature>
<keyword evidence="4 7" id="KW-0812">Transmembrane</keyword>
<comment type="subcellular location">
    <subcellularLocation>
        <location evidence="1">Cell membrane</location>
        <topology evidence="1">Multi-pass membrane protein</topology>
    </subcellularLocation>
</comment>
<reference evidence="10" key="1">
    <citation type="submission" date="2016-10" db="EMBL/GenBank/DDBJ databases">
        <authorList>
            <person name="Varghese N."/>
            <person name="Submissions S."/>
        </authorList>
    </citation>
    <scope>NUCLEOTIDE SEQUENCE [LARGE SCALE GENOMIC DNA]</scope>
    <source>
        <strain evidence="10">DSM 43163</strain>
    </source>
</reference>
<evidence type="ECO:0000256" key="4">
    <source>
        <dbReference type="ARBA" id="ARBA00022692"/>
    </source>
</evidence>
<dbReference type="PROSITE" id="PS50156">
    <property type="entry name" value="SSD"/>
    <property type="match status" value="1"/>
</dbReference>
<keyword evidence="10" id="KW-1185">Reference proteome</keyword>
<name>A0A1H5VI55_9ACTN</name>
<accession>A0A1H5VI55</accession>
<feature type="transmembrane region" description="Helical" evidence="7">
    <location>
        <begin position="514"/>
        <end position="534"/>
    </location>
</feature>
<comment type="similarity">
    <text evidence="2">Belongs to the resistance-nodulation-cell division (RND) (TC 2.A.6) family. MmpL subfamily.</text>
</comment>
<feature type="domain" description="SSD" evidence="8">
    <location>
        <begin position="206"/>
        <end position="331"/>
    </location>
</feature>
<evidence type="ECO:0000313" key="9">
    <source>
        <dbReference type="EMBL" id="SEF86481.1"/>
    </source>
</evidence>
<feature type="transmembrane region" description="Helical" evidence="7">
    <location>
        <begin position="541"/>
        <end position="559"/>
    </location>
</feature>
<dbReference type="PANTHER" id="PTHR33406:SF11">
    <property type="entry name" value="MEMBRANE PROTEIN SCO6666-RELATED"/>
    <property type="match status" value="1"/>
</dbReference>
<evidence type="ECO:0000256" key="1">
    <source>
        <dbReference type="ARBA" id="ARBA00004651"/>
    </source>
</evidence>
<dbReference type="PANTHER" id="PTHR33406">
    <property type="entry name" value="MEMBRANE PROTEIN MJ1562-RELATED"/>
    <property type="match status" value="1"/>
</dbReference>
<dbReference type="Gene3D" id="1.20.1640.10">
    <property type="entry name" value="Multidrug efflux transporter AcrB transmembrane domain"/>
    <property type="match status" value="2"/>
</dbReference>
<proteinExistence type="inferred from homology"/>
<dbReference type="InterPro" id="IPR004869">
    <property type="entry name" value="MMPL_dom"/>
</dbReference>